<comment type="catalytic activity">
    <reaction evidence="7 8">
        <text>cytidine(34) in tRNA(Ile2) + L-lysine + ATP = lysidine(34) in tRNA(Ile2) + AMP + diphosphate + H(+)</text>
        <dbReference type="Rhea" id="RHEA:43744"/>
        <dbReference type="Rhea" id="RHEA-COMP:10625"/>
        <dbReference type="Rhea" id="RHEA-COMP:10670"/>
        <dbReference type="ChEBI" id="CHEBI:15378"/>
        <dbReference type="ChEBI" id="CHEBI:30616"/>
        <dbReference type="ChEBI" id="CHEBI:32551"/>
        <dbReference type="ChEBI" id="CHEBI:33019"/>
        <dbReference type="ChEBI" id="CHEBI:82748"/>
        <dbReference type="ChEBI" id="CHEBI:83665"/>
        <dbReference type="ChEBI" id="CHEBI:456215"/>
        <dbReference type="EC" id="6.3.4.19"/>
    </reaction>
</comment>
<name>A0A1H8TJZ0_9BACI</name>
<dbReference type="EC" id="6.3.4.19" evidence="8"/>
<comment type="similarity">
    <text evidence="8">Belongs to the tRNA(Ile)-lysidine synthase family.</text>
</comment>
<dbReference type="SMART" id="SM00977">
    <property type="entry name" value="TilS_C"/>
    <property type="match status" value="1"/>
</dbReference>
<dbReference type="InterPro" id="IPR015262">
    <property type="entry name" value="tRNA_Ile_lys_synt_subst-bd"/>
</dbReference>
<dbReference type="RefSeq" id="WP_091500260.1">
    <property type="nucleotide sequence ID" value="NZ_FODJ01000017.1"/>
</dbReference>
<dbReference type="OrthoDB" id="9807403at2"/>
<dbReference type="InterPro" id="IPR012795">
    <property type="entry name" value="tRNA_Ile_lys_synt_N"/>
</dbReference>
<evidence type="ECO:0000259" key="9">
    <source>
        <dbReference type="SMART" id="SM00977"/>
    </source>
</evidence>
<dbReference type="STRING" id="872970.SAMN04488134_11715"/>
<feature type="binding site" evidence="8">
    <location>
        <begin position="27"/>
        <end position="32"/>
    </location>
    <ligand>
        <name>ATP</name>
        <dbReference type="ChEBI" id="CHEBI:30616"/>
    </ligand>
</feature>
<dbReference type="EMBL" id="FODJ01000017">
    <property type="protein sequence ID" value="SEO91390.1"/>
    <property type="molecule type" value="Genomic_DNA"/>
</dbReference>
<evidence type="ECO:0000256" key="3">
    <source>
        <dbReference type="ARBA" id="ARBA00022598"/>
    </source>
</evidence>
<dbReference type="Gene3D" id="3.30.465.60">
    <property type="match status" value="1"/>
</dbReference>
<dbReference type="GO" id="GO:0005737">
    <property type="term" value="C:cytoplasm"/>
    <property type="evidence" value="ECO:0007669"/>
    <property type="project" value="UniProtKB-SubCell"/>
</dbReference>
<dbReference type="Pfam" id="PF09179">
    <property type="entry name" value="TilS"/>
    <property type="match status" value="1"/>
</dbReference>
<feature type="domain" description="Lysidine-tRNA(Ile) synthetase C-terminal" evidence="9">
    <location>
        <begin position="387"/>
        <end position="459"/>
    </location>
</feature>
<evidence type="ECO:0000256" key="6">
    <source>
        <dbReference type="ARBA" id="ARBA00022840"/>
    </source>
</evidence>
<dbReference type="SUPFAM" id="SSF56037">
    <property type="entry name" value="PheT/TilS domain"/>
    <property type="match status" value="1"/>
</dbReference>
<dbReference type="InterPro" id="IPR012094">
    <property type="entry name" value="tRNA_Ile_lys_synt"/>
</dbReference>
<dbReference type="PANTHER" id="PTHR43033:SF1">
    <property type="entry name" value="TRNA(ILE)-LYSIDINE SYNTHASE-RELATED"/>
    <property type="match status" value="1"/>
</dbReference>
<protein>
    <recommendedName>
        <fullName evidence="8">tRNA(Ile)-lysidine synthase</fullName>
        <ecNumber evidence="8">6.3.4.19</ecNumber>
    </recommendedName>
    <alternativeName>
        <fullName evidence="8">tRNA(Ile)-2-lysyl-cytidine synthase</fullName>
    </alternativeName>
    <alternativeName>
        <fullName evidence="8">tRNA(Ile)-lysidine synthetase</fullName>
    </alternativeName>
</protein>
<dbReference type="HAMAP" id="MF_01161">
    <property type="entry name" value="tRNA_Ile_lys_synt"/>
    <property type="match status" value="1"/>
</dbReference>
<evidence type="ECO:0000256" key="1">
    <source>
        <dbReference type="ARBA" id="ARBA00004496"/>
    </source>
</evidence>
<keyword evidence="3 8" id="KW-0436">Ligase</keyword>
<reference evidence="10 11" key="1">
    <citation type="submission" date="2016-10" db="EMBL/GenBank/DDBJ databases">
        <authorList>
            <person name="de Groot N.N."/>
        </authorList>
    </citation>
    <scope>NUCLEOTIDE SEQUENCE [LARGE SCALE GENOMIC DNA]</scope>
    <source>
        <strain evidence="10 11">CGMCC 1.10434</strain>
    </source>
</reference>
<dbReference type="Pfam" id="PF01171">
    <property type="entry name" value="ATP_bind_3"/>
    <property type="match status" value="1"/>
</dbReference>
<dbReference type="GO" id="GO:0005524">
    <property type="term" value="F:ATP binding"/>
    <property type="evidence" value="ECO:0007669"/>
    <property type="project" value="UniProtKB-UniRule"/>
</dbReference>
<evidence type="ECO:0000313" key="10">
    <source>
        <dbReference type="EMBL" id="SEO91390.1"/>
    </source>
</evidence>
<dbReference type="NCBIfam" id="TIGR02433">
    <property type="entry name" value="lysidine_TilS_C"/>
    <property type="match status" value="1"/>
</dbReference>
<dbReference type="SUPFAM" id="SSF82829">
    <property type="entry name" value="MesJ substrate recognition domain-like"/>
    <property type="match status" value="1"/>
</dbReference>
<evidence type="ECO:0000313" key="11">
    <source>
        <dbReference type="Proteomes" id="UP000199300"/>
    </source>
</evidence>
<dbReference type="AlphaFoldDB" id="A0A1H8TJZ0"/>
<dbReference type="Pfam" id="PF11734">
    <property type="entry name" value="TilS_C"/>
    <property type="match status" value="1"/>
</dbReference>
<dbReference type="InterPro" id="IPR014729">
    <property type="entry name" value="Rossmann-like_a/b/a_fold"/>
</dbReference>
<dbReference type="NCBIfam" id="TIGR02432">
    <property type="entry name" value="lysidine_TilS_N"/>
    <property type="match status" value="1"/>
</dbReference>
<proteinExistence type="inferred from homology"/>
<dbReference type="CDD" id="cd01992">
    <property type="entry name" value="TilS_N"/>
    <property type="match status" value="1"/>
</dbReference>
<dbReference type="Gene3D" id="3.40.50.620">
    <property type="entry name" value="HUPs"/>
    <property type="match status" value="1"/>
</dbReference>
<evidence type="ECO:0000256" key="2">
    <source>
        <dbReference type="ARBA" id="ARBA00022490"/>
    </source>
</evidence>
<dbReference type="InterPro" id="IPR011063">
    <property type="entry name" value="TilS/TtcA_N"/>
</dbReference>
<keyword evidence="5 8" id="KW-0547">Nucleotide-binding</keyword>
<keyword evidence="6 8" id="KW-0067">ATP-binding</keyword>
<dbReference type="GO" id="GO:0032267">
    <property type="term" value="F:tRNA(Ile)-lysidine synthase activity"/>
    <property type="evidence" value="ECO:0007669"/>
    <property type="project" value="UniProtKB-EC"/>
</dbReference>
<dbReference type="GO" id="GO:0006400">
    <property type="term" value="P:tRNA modification"/>
    <property type="evidence" value="ECO:0007669"/>
    <property type="project" value="UniProtKB-UniRule"/>
</dbReference>
<dbReference type="Proteomes" id="UP000199300">
    <property type="component" value="Unassembled WGS sequence"/>
</dbReference>
<keyword evidence="11" id="KW-1185">Reference proteome</keyword>
<evidence type="ECO:0000256" key="4">
    <source>
        <dbReference type="ARBA" id="ARBA00022694"/>
    </source>
</evidence>
<organism evidence="10 11">
    <name type="scientific">Amphibacillus marinus</name>
    <dbReference type="NCBI Taxonomy" id="872970"/>
    <lineage>
        <taxon>Bacteria</taxon>
        <taxon>Bacillati</taxon>
        <taxon>Bacillota</taxon>
        <taxon>Bacilli</taxon>
        <taxon>Bacillales</taxon>
        <taxon>Bacillaceae</taxon>
        <taxon>Amphibacillus</taxon>
    </lineage>
</organism>
<keyword evidence="2 8" id="KW-0963">Cytoplasm</keyword>
<comment type="subcellular location">
    <subcellularLocation>
        <location evidence="1 8">Cytoplasm</location>
    </subcellularLocation>
</comment>
<sequence length="467" mass="54836">MLVDTVDLYVSKFNLIEKNKTVIVGVSGGPDSMALLHYLIKKREEWRLRLIVISINHALRGEDSIQDTEYVKHFCQENALEFEVSTVDVKGLKAEAKMGTQEAARTLRYQVFEQMMDKYNATYLALAHHGDDQIETVFMRLTRGTQTDMLKGMLPSRPIANGHLIRPFLCLAKKDIEGYCKEQNIVPRRDPSNNEDTYTRNYFRIHVLPLLREQNPNLLHTIQQFTEHAQDDSLALKQMADQVARRIVTYQAQPPQVSCSINDLKKHPRALQRRLFHLILNYLYNTLPSGLNYRHEQQFFNMLTNERANASIDLPNKLKMTRSYHLLMFYYEENREGYQMVLNVPGTTRVSEEWSLLTELVTDCQVKTRDENVFYWPYPTNYQSKRLFIRSRQPGDRIYIESLKGHKKVSRLFIDHKIPVHRRDHWPILVNDQGELLWVLGLAKRSHDQQLEGEHYIKIFNQFNNGL</sequence>
<dbReference type="InterPro" id="IPR012796">
    <property type="entry name" value="Lysidine-tRNA-synth_C"/>
</dbReference>
<comment type="function">
    <text evidence="8">Ligates lysine onto the cytidine present at position 34 of the AUA codon-specific tRNA(Ile) that contains the anticodon CAU, in an ATP-dependent manner. Cytidine is converted to lysidine, thus changing the amino acid specificity of the tRNA from methionine to isoleucine.</text>
</comment>
<accession>A0A1H8TJZ0</accession>
<keyword evidence="4 8" id="KW-0819">tRNA processing</keyword>
<comment type="domain">
    <text evidence="8">The N-terminal region contains the highly conserved SGGXDS motif, predicted to be a P-loop motif involved in ATP binding.</text>
</comment>
<dbReference type="PANTHER" id="PTHR43033">
    <property type="entry name" value="TRNA(ILE)-LYSIDINE SYNTHASE-RELATED"/>
    <property type="match status" value="1"/>
</dbReference>
<gene>
    <name evidence="8" type="primary">tilS</name>
    <name evidence="10" type="ORF">SAMN04488134_11715</name>
</gene>
<evidence type="ECO:0000256" key="7">
    <source>
        <dbReference type="ARBA" id="ARBA00048539"/>
    </source>
</evidence>
<evidence type="ECO:0000256" key="5">
    <source>
        <dbReference type="ARBA" id="ARBA00022741"/>
    </source>
</evidence>
<evidence type="ECO:0000256" key="8">
    <source>
        <dbReference type="HAMAP-Rule" id="MF_01161"/>
    </source>
</evidence>
<dbReference type="SUPFAM" id="SSF52402">
    <property type="entry name" value="Adenine nucleotide alpha hydrolases-like"/>
    <property type="match status" value="1"/>
</dbReference>